<reference evidence="13" key="1">
    <citation type="submission" date="2021-01" db="EMBL/GenBank/DDBJ databases">
        <authorList>
            <person name="Corre E."/>
            <person name="Pelletier E."/>
            <person name="Niang G."/>
            <person name="Scheremetjew M."/>
            <person name="Finn R."/>
            <person name="Kale V."/>
            <person name="Holt S."/>
            <person name="Cochrane G."/>
            <person name="Meng A."/>
            <person name="Brown T."/>
            <person name="Cohen L."/>
        </authorList>
    </citation>
    <scope>NUCLEOTIDE SEQUENCE</scope>
    <source>
        <strain evidence="13">CCMP3303</strain>
    </source>
</reference>
<accession>A0A7S0AJR4</accession>
<evidence type="ECO:0000256" key="8">
    <source>
        <dbReference type="ARBA" id="ARBA00023065"/>
    </source>
</evidence>
<feature type="transmembrane region" description="Helical" evidence="12">
    <location>
        <begin position="60"/>
        <end position="79"/>
    </location>
</feature>
<evidence type="ECO:0000256" key="5">
    <source>
        <dbReference type="ARBA" id="ARBA00022475"/>
    </source>
</evidence>
<comment type="subcellular location">
    <subcellularLocation>
        <location evidence="2">Cell membrane</location>
        <topology evidence="2">Multi-pass membrane protein</topology>
    </subcellularLocation>
</comment>
<dbReference type="Gene3D" id="1.20.1250.20">
    <property type="entry name" value="MFS general substrate transporter like domains"/>
    <property type="match status" value="1"/>
</dbReference>
<dbReference type="SUPFAM" id="SSF103473">
    <property type="entry name" value="MFS general substrate transporter"/>
    <property type="match status" value="1"/>
</dbReference>
<evidence type="ECO:0000256" key="3">
    <source>
        <dbReference type="ARBA" id="ARBA00021242"/>
    </source>
</evidence>
<keyword evidence="8" id="KW-0406">Ion transport</keyword>
<keyword evidence="5" id="KW-1003">Cell membrane</keyword>
<dbReference type="EMBL" id="HBEJ01005963">
    <property type="protein sequence ID" value="CAD8365573.1"/>
    <property type="molecule type" value="Transcribed_RNA"/>
</dbReference>
<dbReference type="GO" id="GO:0015098">
    <property type="term" value="F:molybdate ion transmembrane transporter activity"/>
    <property type="evidence" value="ECO:0007669"/>
    <property type="project" value="InterPro"/>
</dbReference>
<evidence type="ECO:0000256" key="6">
    <source>
        <dbReference type="ARBA" id="ARBA00022692"/>
    </source>
</evidence>
<dbReference type="InterPro" id="IPR036259">
    <property type="entry name" value="MFS_trans_sf"/>
</dbReference>
<evidence type="ECO:0000256" key="4">
    <source>
        <dbReference type="ARBA" id="ARBA00022448"/>
    </source>
</evidence>
<dbReference type="PANTHER" id="PTHR23516">
    <property type="entry name" value="SAM (S-ADENOSYL METHIONINE) TRANSPORTER"/>
    <property type="match status" value="1"/>
</dbReference>
<evidence type="ECO:0000313" key="13">
    <source>
        <dbReference type="EMBL" id="CAD8365573.1"/>
    </source>
</evidence>
<evidence type="ECO:0000256" key="11">
    <source>
        <dbReference type="ARBA" id="ARBA00032555"/>
    </source>
</evidence>
<evidence type="ECO:0000256" key="12">
    <source>
        <dbReference type="SAM" id="Phobius"/>
    </source>
</evidence>
<feature type="transmembrane region" description="Helical" evidence="12">
    <location>
        <begin position="22"/>
        <end position="40"/>
    </location>
</feature>
<name>A0A7S0AJR4_9STRA</name>
<dbReference type="InterPro" id="IPR011701">
    <property type="entry name" value="MFS"/>
</dbReference>
<keyword evidence="9 12" id="KW-0472">Membrane</keyword>
<dbReference type="InterPro" id="IPR008509">
    <property type="entry name" value="MOT2/MFSD5"/>
</dbReference>
<evidence type="ECO:0000256" key="9">
    <source>
        <dbReference type="ARBA" id="ARBA00023136"/>
    </source>
</evidence>
<keyword evidence="6 12" id="KW-0812">Transmembrane</keyword>
<feature type="transmembrane region" description="Helical" evidence="12">
    <location>
        <begin position="85"/>
        <end position="104"/>
    </location>
</feature>
<proteinExistence type="predicted"/>
<sequence>MLMLAAASLAFATCIIGTNSEIYGLVLALFVFEACVGFYFPMMGTMRGKFLPDSHRSVIMSIYGIPLNVFVVTVFLLMGQLGSSGAFGVASVALSLSSICMLYLRRVRKREAIQNLEMIRIAFRQQCNVRMFTNALSPPRLQRRESITMQIFQQLRIDLPAC</sequence>
<organism evidence="13">
    <name type="scientific">Minutocellus polymorphus</name>
    <dbReference type="NCBI Taxonomy" id="265543"/>
    <lineage>
        <taxon>Eukaryota</taxon>
        <taxon>Sar</taxon>
        <taxon>Stramenopiles</taxon>
        <taxon>Ochrophyta</taxon>
        <taxon>Bacillariophyta</taxon>
        <taxon>Mediophyceae</taxon>
        <taxon>Cymatosirophycidae</taxon>
        <taxon>Cymatosirales</taxon>
        <taxon>Cymatosiraceae</taxon>
        <taxon>Minutocellus</taxon>
    </lineage>
</organism>
<dbReference type="Pfam" id="PF07690">
    <property type="entry name" value="MFS_1"/>
    <property type="match status" value="1"/>
</dbReference>
<evidence type="ECO:0000256" key="2">
    <source>
        <dbReference type="ARBA" id="ARBA00004651"/>
    </source>
</evidence>
<dbReference type="AlphaFoldDB" id="A0A7S0AJR4"/>
<dbReference type="PANTHER" id="PTHR23516:SF1">
    <property type="entry name" value="MOLYBDATE-ANION TRANSPORTER"/>
    <property type="match status" value="1"/>
</dbReference>
<evidence type="ECO:0000256" key="10">
    <source>
        <dbReference type="ARBA" id="ARBA00030646"/>
    </source>
</evidence>
<evidence type="ECO:0000256" key="1">
    <source>
        <dbReference type="ARBA" id="ARBA00003019"/>
    </source>
</evidence>
<keyword evidence="4" id="KW-0813">Transport</keyword>
<protein>
    <recommendedName>
        <fullName evidence="3">Molybdate-anion transporter</fullName>
    </recommendedName>
    <alternativeName>
        <fullName evidence="10">Major facilitator superfamily domain-containing protein 5</fullName>
    </alternativeName>
    <alternativeName>
        <fullName evidence="11">Molybdate transporter 2 homolog</fullName>
    </alternativeName>
</protein>
<dbReference type="GO" id="GO:0006811">
    <property type="term" value="P:monoatomic ion transport"/>
    <property type="evidence" value="ECO:0007669"/>
    <property type="project" value="UniProtKB-KW"/>
</dbReference>
<evidence type="ECO:0000256" key="7">
    <source>
        <dbReference type="ARBA" id="ARBA00022989"/>
    </source>
</evidence>
<dbReference type="GO" id="GO:0005886">
    <property type="term" value="C:plasma membrane"/>
    <property type="evidence" value="ECO:0007669"/>
    <property type="project" value="UniProtKB-SubCell"/>
</dbReference>
<gene>
    <name evidence="13" type="ORF">MPOL1434_LOCUS3500</name>
</gene>
<keyword evidence="7 12" id="KW-1133">Transmembrane helix</keyword>
<comment type="function">
    <text evidence="1">Mediates high-affinity intracellular uptake of the rare oligo-element molybdenum.</text>
</comment>